<evidence type="ECO:0008006" key="5">
    <source>
        <dbReference type="Google" id="ProtNLM"/>
    </source>
</evidence>
<dbReference type="InterPro" id="IPR036164">
    <property type="entry name" value="bL21-like_sf"/>
</dbReference>
<dbReference type="SUPFAM" id="SSF141091">
    <property type="entry name" value="L21p-like"/>
    <property type="match status" value="1"/>
</dbReference>
<dbReference type="PANTHER" id="PTHR21349">
    <property type="entry name" value="50S RIBOSOMAL PROTEIN L21"/>
    <property type="match status" value="1"/>
</dbReference>
<comment type="similarity">
    <text evidence="1">Belongs to the bacterial ribosomal protein bL21 family.</text>
</comment>
<dbReference type="InterPro" id="IPR001787">
    <property type="entry name" value="Ribosomal_bL21"/>
</dbReference>
<reference evidence="4" key="1">
    <citation type="submission" date="2018-06" db="EMBL/GenBank/DDBJ databases">
        <authorList>
            <person name="Zhirakovskaya E."/>
        </authorList>
    </citation>
    <scope>NUCLEOTIDE SEQUENCE</scope>
</reference>
<dbReference type="GO" id="GO:0005840">
    <property type="term" value="C:ribosome"/>
    <property type="evidence" value="ECO:0007669"/>
    <property type="project" value="UniProtKB-KW"/>
</dbReference>
<dbReference type="PANTHER" id="PTHR21349:SF0">
    <property type="entry name" value="LARGE RIBOSOMAL SUBUNIT PROTEIN BL21M"/>
    <property type="match status" value="1"/>
</dbReference>
<accession>A0A3B0TCC7</accession>
<dbReference type="GO" id="GO:1990904">
    <property type="term" value="C:ribonucleoprotein complex"/>
    <property type="evidence" value="ECO:0007669"/>
    <property type="project" value="UniProtKB-KW"/>
</dbReference>
<dbReference type="AlphaFoldDB" id="A0A3B0TCC7"/>
<evidence type="ECO:0000256" key="3">
    <source>
        <dbReference type="ARBA" id="ARBA00023274"/>
    </source>
</evidence>
<evidence type="ECO:0000256" key="1">
    <source>
        <dbReference type="ARBA" id="ARBA00008563"/>
    </source>
</evidence>
<dbReference type="GO" id="GO:0006412">
    <property type="term" value="P:translation"/>
    <property type="evidence" value="ECO:0007669"/>
    <property type="project" value="InterPro"/>
</dbReference>
<evidence type="ECO:0000256" key="2">
    <source>
        <dbReference type="ARBA" id="ARBA00022980"/>
    </source>
</evidence>
<gene>
    <name evidence="4" type="ORF">MNBD_BACTEROID05-1259</name>
</gene>
<keyword evidence="2" id="KW-0689">Ribosomal protein</keyword>
<protein>
    <recommendedName>
        <fullName evidence="5">LSU ribosomal protein L21p</fullName>
    </recommendedName>
</protein>
<evidence type="ECO:0000313" key="4">
    <source>
        <dbReference type="EMBL" id="VAW12182.1"/>
    </source>
</evidence>
<dbReference type="HAMAP" id="MF_01363">
    <property type="entry name" value="Ribosomal_bL21"/>
    <property type="match status" value="1"/>
</dbReference>
<dbReference type="Pfam" id="PF00829">
    <property type="entry name" value="Ribosomal_L21p"/>
    <property type="match status" value="1"/>
</dbReference>
<dbReference type="GO" id="GO:0003735">
    <property type="term" value="F:structural constituent of ribosome"/>
    <property type="evidence" value="ECO:0007669"/>
    <property type="project" value="InterPro"/>
</dbReference>
<name>A0A3B0TCC7_9ZZZZ</name>
<keyword evidence="3" id="KW-0687">Ribonucleoprotein</keyword>
<sequence>MYAVIQIGSSQFKVSEGDVIHSKRMKEEVGSDIVLDQVLLFAKDSDIRVGQPILKDVTVKAKVIDQFSGTKVTSLKYRRTKDSACKTGHREKLTALNIEKISAK</sequence>
<dbReference type="NCBIfam" id="TIGR00061">
    <property type="entry name" value="L21"/>
    <property type="match status" value="1"/>
</dbReference>
<proteinExistence type="inferred from homology"/>
<dbReference type="GO" id="GO:0003723">
    <property type="term" value="F:RNA binding"/>
    <property type="evidence" value="ECO:0007669"/>
    <property type="project" value="InterPro"/>
</dbReference>
<organism evidence="4">
    <name type="scientific">hydrothermal vent metagenome</name>
    <dbReference type="NCBI Taxonomy" id="652676"/>
    <lineage>
        <taxon>unclassified sequences</taxon>
        <taxon>metagenomes</taxon>
        <taxon>ecological metagenomes</taxon>
    </lineage>
</organism>
<dbReference type="GO" id="GO:0005737">
    <property type="term" value="C:cytoplasm"/>
    <property type="evidence" value="ECO:0007669"/>
    <property type="project" value="UniProtKB-ARBA"/>
</dbReference>
<dbReference type="InterPro" id="IPR028909">
    <property type="entry name" value="bL21-like"/>
</dbReference>
<dbReference type="EMBL" id="UOEN01000084">
    <property type="protein sequence ID" value="VAW12182.1"/>
    <property type="molecule type" value="Genomic_DNA"/>
</dbReference>